<protein>
    <submittedName>
        <fullName evidence="2">60S ribosomal protein L7a</fullName>
    </submittedName>
</protein>
<dbReference type="InParanoid" id="L9L2L4"/>
<organism evidence="2 3">
    <name type="scientific">Tupaia chinensis</name>
    <name type="common">Chinese tree shrew</name>
    <name type="synonym">Tupaia belangeri chinensis</name>
    <dbReference type="NCBI Taxonomy" id="246437"/>
    <lineage>
        <taxon>Eukaryota</taxon>
        <taxon>Metazoa</taxon>
        <taxon>Chordata</taxon>
        <taxon>Craniata</taxon>
        <taxon>Vertebrata</taxon>
        <taxon>Euteleostomi</taxon>
        <taxon>Mammalia</taxon>
        <taxon>Eutheria</taxon>
        <taxon>Euarchontoglires</taxon>
        <taxon>Scandentia</taxon>
        <taxon>Tupaiidae</taxon>
        <taxon>Tupaia</taxon>
    </lineage>
</organism>
<sequence>MEDIFVEQCCTKARGPASNPGGAQYLKKLEGKVAKGKKMALAPAVVKKQETKKPVNPLFEKRPKNFGMGQGIQPKKDITH</sequence>
<accession>L9L2L4</accession>
<dbReference type="Proteomes" id="UP000011518">
    <property type="component" value="Unassembled WGS sequence"/>
</dbReference>
<evidence type="ECO:0000256" key="1">
    <source>
        <dbReference type="SAM" id="MobiDB-lite"/>
    </source>
</evidence>
<dbReference type="AlphaFoldDB" id="L9L2L4"/>
<dbReference type="EMBL" id="KB320530">
    <property type="protein sequence ID" value="ELW69425.1"/>
    <property type="molecule type" value="Genomic_DNA"/>
</dbReference>
<feature type="region of interest" description="Disordered" evidence="1">
    <location>
        <begin position="45"/>
        <end position="80"/>
    </location>
</feature>
<evidence type="ECO:0000313" key="2">
    <source>
        <dbReference type="EMBL" id="ELW69425.1"/>
    </source>
</evidence>
<reference evidence="3" key="2">
    <citation type="journal article" date="2013" name="Nat. Commun.">
        <title>Genome of the Chinese tree shrew.</title>
        <authorList>
            <person name="Fan Y."/>
            <person name="Huang Z.Y."/>
            <person name="Cao C.C."/>
            <person name="Chen C.S."/>
            <person name="Chen Y.X."/>
            <person name="Fan D.D."/>
            <person name="He J."/>
            <person name="Hou H.L."/>
            <person name="Hu L."/>
            <person name="Hu X.T."/>
            <person name="Jiang X.T."/>
            <person name="Lai R."/>
            <person name="Lang Y.S."/>
            <person name="Liang B."/>
            <person name="Liao S.G."/>
            <person name="Mu D."/>
            <person name="Ma Y.Y."/>
            <person name="Niu Y.Y."/>
            <person name="Sun X.Q."/>
            <person name="Xia J.Q."/>
            <person name="Xiao J."/>
            <person name="Xiong Z.Q."/>
            <person name="Xu L."/>
            <person name="Yang L."/>
            <person name="Zhang Y."/>
            <person name="Zhao W."/>
            <person name="Zhao X.D."/>
            <person name="Zheng Y.T."/>
            <person name="Zhou J.M."/>
            <person name="Zhu Y.B."/>
            <person name="Zhang G.J."/>
            <person name="Wang J."/>
            <person name="Yao Y.G."/>
        </authorList>
    </citation>
    <scope>NUCLEOTIDE SEQUENCE [LARGE SCALE GENOMIC DNA]</scope>
</reference>
<feature type="compositionally biased region" description="Basic and acidic residues" evidence="1">
    <location>
        <begin position="47"/>
        <end position="63"/>
    </location>
</feature>
<proteinExistence type="predicted"/>
<dbReference type="GO" id="GO:0005840">
    <property type="term" value="C:ribosome"/>
    <property type="evidence" value="ECO:0007669"/>
    <property type="project" value="UniProtKB-KW"/>
</dbReference>
<reference evidence="3" key="1">
    <citation type="submission" date="2012-07" db="EMBL/GenBank/DDBJ databases">
        <title>Genome of the Chinese tree shrew, a rising model animal genetically related to primates.</title>
        <authorList>
            <person name="Zhang G."/>
            <person name="Fan Y."/>
            <person name="Yao Y."/>
            <person name="Huang Z."/>
        </authorList>
    </citation>
    <scope>NUCLEOTIDE SEQUENCE [LARGE SCALE GENOMIC DNA]</scope>
</reference>
<dbReference type="STRING" id="246437.L9L2L4"/>
<keyword evidence="3" id="KW-1185">Reference proteome</keyword>
<gene>
    <name evidence="2" type="ORF">TREES_T100016787</name>
</gene>
<keyword evidence="2" id="KW-0689">Ribosomal protein</keyword>
<keyword evidence="2" id="KW-0687">Ribonucleoprotein</keyword>
<evidence type="ECO:0000313" key="3">
    <source>
        <dbReference type="Proteomes" id="UP000011518"/>
    </source>
</evidence>
<name>L9L2L4_TUPCH</name>